<dbReference type="STRING" id="1801752.A3J61_01270"/>
<evidence type="ECO:0008006" key="4">
    <source>
        <dbReference type="Google" id="ProtNLM"/>
    </source>
</evidence>
<comment type="caution">
    <text evidence="2">The sequence shown here is derived from an EMBL/GenBank/DDBJ whole genome shotgun (WGS) entry which is preliminary data.</text>
</comment>
<proteinExistence type="predicted"/>
<evidence type="ECO:0000313" key="3">
    <source>
        <dbReference type="Proteomes" id="UP000179686"/>
    </source>
</evidence>
<keyword evidence="1" id="KW-0732">Signal</keyword>
<evidence type="ECO:0000256" key="1">
    <source>
        <dbReference type="SAM" id="SignalP"/>
    </source>
</evidence>
<protein>
    <recommendedName>
        <fullName evidence="4">Gingipain domain-containing protein</fullName>
    </recommendedName>
</protein>
<sequence>MKKELIVILLAVIGLSFSNNLSYAQDTAKHQLHLSEVLVGKAGFDPEADPREGRFVYFLIGDSIYDHKFVGFMNNLIEDSLLTESSFFADLIISGITFMPLPNGLDRNIYFYLEKSLIDGVEEGVAVSHIVRTYLAYRQKPEWTGFLWQ</sequence>
<evidence type="ECO:0000313" key="2">
    <source>
        <dbReference type="EMBL" id="OGI72652.1"/>
    </source>
</evidence>
<organism evidence="2 3">
    <name type="scientific">Candidatus Nomurabacteria bacterium RIFCSPHIGHO2_02_FULL_38_15</name>
    <dbReference type="NCBI Taxonomy" id="1801752"/>
    <lineage>
        <taxon>Bacteria</taxon>
        <taxon>Candidatus Nomuraibacteriota</taxon>
    </lineage>
</organism>
<dbReference type="Proteomes" id="UP000179686">
    <property type="component" value="Unassembled WGS sequence"/>
</dbReference>
<feature type="signal peptide" evidence="1">
    <location>
        <begin position="1"/>
        <end position="24"/>
    </location>
</feature>
<accession>A0A1F6VST3</accession>
<reference evidence="2 3" key="1">
    <citation type="journal article" date="2016" name="Nat. Commun.">
        <title>Thousands of microbial genomes shed light on interconnected biogeochemical processes in an aquifer system.</title>
        <authorList>
            <person name="Anantharaman K."/>
            <person name="Brown C.T."/>
            <person name="Hug L.A."/>
            <person name="Sharon I."/>
            <person name="Castelle C.J."/>
            <person name="Probst A.J."/>
            <person name="Thomas B.C."/>
            <person name="Singh A."/>
            <person name="Wilkins M.J."/>
            <person name="Karaoz U."/>
            <person name="Brodie E.L."/>
            <person name="Williams K.H."/>
            <person name="Hubbard S.S."/>
            <person name="Banfield J.F."/>
        </authorList>
    </citation>
    <scope>NUCLEOTIDE SEQUENCE [LARGE SCALE GENOMIC DNA]</scope>
</reference>
<name>A0A1F6VST3_9BACT</name>
<dbReference type="AlphaFoldDB" id="A0A1F6VST3"/>
<dbReference type="EMBL" id="MFUC01000002">
    <property type="protein sequence ID" value="OGI72652.1"/>
    <property type="molecule type" value="Genomic_DNA"/>
</dbReference>
<feature type="chain" id="PRO_5009225744" description="Gingipain domain-containing protein" evidence="1">
    <location>
        <begin position="25"/>
        <end position="149"/>
    </location>
</feature>
<gene>
    <name evidence="2" type="ORF">A3J61_01270</name>
</gene>